<proteinExistence type="predicted"/>
<reference evidence="2" key="1">
    <citation type="journal article" date="2016" name="Nat. Biotechnol.">
        <title>Sequencing wild and cultivated cassava and related species reveals extensive interspecific hybridization and genetic diversity.</title>
        <authorList>
            <person name="Bredeson J.V."/>
            <person name="Lyons J.B."/>
            <person name="Prochnik S.E."/>
            <person name="Wu G.A."/>
            <person name="Ha C.M."/>
            <person name="Edsinger-Gonzales E."/>
            <person name="Grimwood J."/>
            <person name="Schmutz J."/>
            <person name="Rabbi I.Y."/>
            <person name="Egesi C."/>
            <person name="Nauluvula P."/>
            <person name="Lebot V."/>
            <person name="Ndunguru J."/>
            <person name="Mkamilo G."/>
            <person name="Bart R.S."/>
            <person name="Setter T.L."/>
            <person name="Gleadow R.M."/>
            <person name="Kulakow P."/>
            <person name="Ferguson M.E."/>
            <person name="Rounsley S."/>
            <person name="Rokhsar D.S."/>
        </authorList>
    </citation>
    <scope>NUCLEOTIDE SEQUENCE [LARGE SCALE GENOMIC DNA]</scope>
    <source>
        <strain evidence="2">cv. AM560-2</strain>
    </source>
</reference>
<sequence>MKLNTWEASKLSLAGRVTLAQLALATIQTVLLPSFVCEEIDKMCRQFIWGSTSTERKVNLVPWEHVIHPKDMGGLGFRSAKIMNTSFLLKLAWTLQTDMQVLWAKVVKVKYKLCPTNVDVIPEIQKRV</sequence>
<evidence type="ECO:0000313" key="2">
    <source>
        <dbReference type="Proteomes" id="UP000091857"/>
    </source>
</evidence>
<accession>A0ACB7HMC2</accession>
<comment type="caution">
    <text evidence="1">The sequence shown here is derived from an EMBL/GenBank/DDBJ whole genome shotgun (WGS) entry which is preliminary data.</text>
</comment>
<dbReference type="Proteomes" id="UP000091857">
    <property type="component" value="Chromosome 6"/>
</dbReference>
<keyword evidence="2" id="KW-1185">Reference proteome</keyword>
<name>A0ACB7HMC2_MANES</name>
<organism evidence="1 2">
    <name type="scientific">Manihot esculenta</name>
    <name type="common">Cassava</name>
    <name type="synonym">Jatropha manihot</name>
    <dbReference type="NCBI Taxonomy" id="3983"/>
    <lineage>
        <taxon>Eukaryota</taxon>
        <taxon>Viridiplantae</taxon>
        <taxon>Streptophyta</taxon>
        <taxon>Embryophyta</taxon>
        <taxon>Tracheophyta</taxon>
        <taxon>Spermatophyta</taxon>
        <taxon>Magnoliopsida</taxon>
        <taxon>eudicotyledons</taxon>
        <taxon>Gunneridae</taxon>
        <taxon>Pentapetalae</taxon>
        <taxon>rosids</taxon>
        <taxon>fabids</taxon>
        <taxon>Malpighiales</taxon>
        <taxon>Euphorbiaceae</taxon>
        <taxon>Crotonoideae</taxon>
        <taxon>Manihoteae</taxon>
        <taxon>Manihot</taxon>
    </lineage>
</organism>
<dbReference type="EMBL" id="CM004392">
    <property type="protein sequence ID" value="KAG8652848.1"/>
    <property type="molecule type" value="Genomic_DNA"/>
</dbReference>
<evidence type="ECO:0000313" key="1">
    <source>
        <dbReference type="EMBL" id="KAG8652848.1"/>
    </source>
</evidence>
<protein>
    <submittedName>
        <fullName evidence="1">Uncharacterized protein</fullName>
    </submittedName>
</protein>
<gene>
    <name evidence="1" type="ORF">MANES_06G141650v8</name>
</gene>